<dbReference type="InterPro" id="IPR023620">
    <property type="entry name" value="SmpB"/>
</dbReference>
<dbReference type="Gene3D" id="2.40.280.10">
    <property type="match status" value="1"/>
</dbReference>
<name>A0A0S7BLX2_9CHLR</name>
<evidence type="ECO:0000313" key="4">
    <source>
        <dbReference type="EMBL" id="GAP41429.1"/>
    </source>
</evidence>
<dbReference type="GO" id="GO:0070929">
    <property type="term" value="P:trans-translation"/>
    <property type="evidence" value="ECO:0007669"/>
    <property type="project" value="UniProtKB-UniRule"/>
</dbReference>
<evidence type="ECO:0000256" key="1">
    <source>
        <dbReference type="ARBA" id="ARBA00022490"/>
    </source>
</evidence>
<dbReference type="PANTHER" id="PTHR30308">
    <property type="entry name" value="TMRNA-BINDING COMPONENT OF TRANS-TRANSLATION TAGGING COMPLEX"/>
    <property type="match status" value="1"/>
</dbReference>
<keyword evidence="1 3" id="KW-0963">Cytoplasm</keyword>
<dbReference type="AlphaFoldDB" id="A0A0S7BLX2"/>
<dbReference type="PANTHER" id="PTHR30308:SF2">
    <property type="entry name" value="SSRA-BINDING PROTEIN"/>
    <property type="match status" value="1"/>
</dbReference>
<dbReference type="PROSITE" id="PS01317">
    <property type="entry name" value="SSRP"/>
    <property type="match status" value="1"/>
</dbReference>
<dbReference type="RefSeq" id="WP_062282614.1">
    <property type="nucleotide sequence ID" value="NZ_DF968181.1"/>
</dbReference>
<reference evidence="4" key="1">
    <citation type="journal article" date="2015" name="Genome Announc.">
        <title>Draft Genome Sequence of Anaerolineae Strain TC1, a Novel Isolate from a Methanogenic Wastewater Treatment System.</title>
        <authorList>
            <person name="Matsuura N."/>
            <person name="Tourlousse D.M."/>
            <person name="Sun L."/>
            <person name="Toyonaga M."/>
            <person name="Kuroda K."/>
            <person name="Ohashi A."/>
            <person name="Cruz R."/>
            <person name="Yamaguchi T."/>
            <person name="Sekiguchi Y."/>
        </authorList>
    </citation>
    <scope>NUCLEOTIDE SEQUENCE [LARGE SCALE GENOMIC DNA]</scope>
    <source>
        <strain evidence="4">TC1</strain>
    </source>
</reference>
<gene>
    <name evidence="3" type="primary">smpB</name>
    <name evidence="4" type="ORF">ATC1_131418</name>
</gene>
<dbReference type="NCBIfam" id="NF003843">
    <property type="entry name" value="PRK05422.1"/>
    <property type="match status" value="1"/>
</dbReference>
<comment type="function">
    <text evidence="3">Required for rescue of stalled ribosomes mediated by trans-translation. Binds to transfer-messenger RNA (tmRNA), required for stable association of tmRNA with ribosomes. tmRNA and SmpB together mimic tRNA shape, replacing the anticodon stem-loop with SmpB. tmRNA is encoded by the ssrA gene; the 2 termini fold to resemble tRNA(Ala) and it encodes a 'tag peptide', a short internal open reading frame. During trans-translation Ala-aminoacylated tmRNA acts like a tRNA, entering the A-site of stalled ribosomes, displacing the stalled mRNA. The ribosome then switches to translate the ORF on the tmRNA; the nascent peptide is terminated with the 'tag peptide' encoded by the tmRNA and targeted for degradation. The ribosome is freed to recommence translation, which seems to be the essential function of trans-translation.</text>
</comment>
<dbReference type="STRING" id="1678840.ATC1_131418"/>
<accession>A0A0S7BLX2</accession>
<dbReference type="Proteomes" id="UP000053370">
    <property type="component" value="Unassembled WGS sequence"/>
</dbReference>
<comment type="subcellular location">
    <subcellularLocation>
        <location evidence="3">Cytoplasm</location>
    </subcellularLocation>
    <text evidence="3">The tmRNA-SmpB complex associates with stalled 70S ribosomes.</text>
</comment>
<dbReference type="InterPro" id="IPR020081">
    <property type="entry name" value="SsrA-bd_prot_CS"/>
</dbReference>
<protein>
    <recommendedName>
        <fullName evidence="3">SsrA-binding protein</fullName>
    </recommendedName>
    <alternativeName>
        <fullName evidence="3">Small protein B</fullName>
    </alternativeName>
</protein>
<evidence type="ECO:0000313" key="5">
    <source>
        <dbReference type="Proteomes" id="UP000053370"/>
    </source>
</evidence>
<dbReference type="OrthoDB" id="9805462at2"/>
<dbReference type="SUPFAM" id="SSF74982">
    <property type="entry name" value="Small protein B (SmpB)"/>
    <property type="match status" value="1"/>
</dbReference>
<dbReference type="GO" id="GO:0070930">
    <property type="term" value="P:trans-translation-dependent protein tagging"/>
    <property type="evidence" value="ECO:0007669"/>
    <property type="project" value="TreeGrafter"/>
</dbReference>
<keyword evidence="5" id="KW-1185">Reference proteome</keyword>
<dbReference type="GO" id="GO:0005829">
    <property type="term" value="C:cytosol"/>
    <property type="evidence" value="ECO:0007669"/>
    <property type="project" value="TreeGrafter"/>
</dbReference>
<dbReference type="HAMAP" id="MF_00023">
    <property type="entry name" value="SmpB"/>
    <property type="match status" value="1"/>
</dbReference>
<dbReference type="Pfam" id="PF01668">
    <property type="entry name" value="SmpB"/>
    <property type="match status" value="1"/>
</dbReference>
<evidence type="ECO:0000256" key="2">
    <source>
        <dbReference type="ARBA" id="ARBA00022884"/>
    </source>
</evidence>
<dbReference type="InterPro" id="IPR000037">
    <property type="entry name" value="SsrA-bd_prot"/>
</dbReference>
<proteinExistence type="inferred from homology"/>
<sequence>MGEKILAANRKARFEYFILETYEAGIALQGTEIKSVRSGKISISESYVEIRDGKEAWLLNAHISPYDPASRYNHNPVRPRRLLLNKKEIRDLWNDVRLKGVTIIPTKVYLSHGLAKVEIGVAKGKKLYDKRQEIAKKDAQRDRERRE</sequence>
<dbReference type="EMBL" id="DF968181">
    <property type="protein sequence ID" value="GAP41429.1"/>
    <property type="molecule type" value="Genomic_DNA"/>
</dbReference>
<dbReference type="GO" id="GO:0003723">
    <property type="term" value="F:RNA binding"/>
    <property type="evidence" value="ECO:0007669"/>
    <property type="project" value="UniProtKB-UniRule"/>
</dbReference>
<organism evidence="4">
    <name type="scientific">Flexilinea flocculi</name>
    <dbReference type="NCBI Taxonomy" id="1678840"/>
    <lineage>
        <taxon>Bacteria</taxon>
        <taxon>Bacillati</taxon>
        <taxon>Chloroflexota</taxon>
        <taxon>Anaerolineae</taxon>
        <taxon>Anaerolineales</taxon>
        <taxon>Anaerolineaceae</taxon>
        <taxon>Flexilinea</taxon>
    </lineage>
</organism>
<evidence type="ECO:0000256" key="3">
    <source>
        <dbReference type="HAMAP-Rule" id="MF_00023"/>
    </source>
</evidence>
<dbReference type="PATRIC" id="fig|1678840.3.peg.2878"/>
<dbReference type="CDD" id="cd09294">
    <property type="entry name" value="SmpB"/>
    <property type="match status" value="1"/>
</dbReference>
<keyword evidence="2 3" id="KW-0694">RNA-binding</keyword>
<dbReference type="NCBIfam" id="TIGR00086">
    <property type="entry name" value="smpB"/>
    <property type="match status" value="1"/>
</dbReference>
<comment type="similarity">
    <text evidence="3">Belongs to the SmpB family.</text>
</comment>